<keyword evidence="6" id="KW-0201">Cytochrome c-type biogenesis</keyword>
<dbReference type="NCBIfam" id="TIGR00353">
    <property type="entry name" value="nrfE"/>
    <property type="match status" value="1"/>
</dbReference>
<feature type="transmembrane region" description="Helical" evidence="10">
    <location>
        <begin position="452"/>
        <end position="468"/>
    </location>
</feature>
<proteinExistence type="inferred from homology"/>
<organism evidence="13 14">
    <name type="scientific">Tsuneonella suprasediminis</name>
    <dbReference type="NCBI Taxonomy" id="2306996"/>
    <lineage>
        <taxon>Bacteria</taxon>
        <taxon>Pseudomonadati</taxon>
        <taxon>Pseudomonadota</taxon>
        <taxon>Alphaproteobacteria</taxon>
        <taxon>Sphingomonadales</taxon>
        <taxon>Erythrobacteraceae</taxon>
        <taxon>Tsuneonella</taxon>
    </lineage>
</organism>
<dbReference type="GO" id="GO:0017004">
    <property type="term" value="P:cytochrome complex assembly"/>
    <property type="evidence" value="ECO:0007669"/>
    <property type="project" value="UniProtKB-KW"/>
</dbReference>
<keyword evidence="14" id="KW-1185">Reference proteome</keyword>
<feature type="transmembrane region" description="Helical" evidence="10">
    <location>
        <begin position="608"/>
        <end position="630"/>
    </location>
</feature>
<evidence type="ECO:0000256" key="3">
    <source>
        <dbReference type="ARBA" id="ARBA00022475"/>
    </source>
</evidence>
<evidence type="ECO:0000313" key="14">
    <source>
        <dbReference type="Proteomes" id="UP000284322"/>
    </source>
</evidence>
<dbReference type="PRINTS" id="PR01411">
    <property type="entry name" value="CCMFBIOGNSIS"/>
</dbReference>
<feature type="domain" description="Cytochrome c-type biogenesis protein CcmF C-terminal" evidence="12">
    <location>
        <begin position="317"/>
        <end position="627"/>
    </location>
</feature>
<dbReference type="InterPro" id="IPR032523">
    <property type="entry name" value="CcmF_C"/>
</dbReference>
<evidence type="ECO:0000256" key="9">
    <source>
        <dbReference type="ARBA" id="ARBA00037230"/>
    </source>
</evidence>
<accession>A0A419QZ07</accession>
<evidence type="ECO:0000259" key="12">
    <source>
        <dbReference type="Pfam" id="PF16327"/>
    </source>
</evidence>
<feature type="transmembrane region" description="Helical" evidence="10">
    <location>
        <begin position="354"/>
        <end position="376"/>
    </location>
</feature>
<dbReference type="PANTHER" id="PTHR43653">
    <property type="entry name" value="CYTOCHROME C ASSEMBLY PROTEIN-RELATED"/>
    <property type="match status" value="1"/>
</dbReference>
<feature type="transmembrane region" description="Helical" evidence="10">
    <location>
        <begin position="315"/>
        <end position="333"/>
    </location>
</feature>
<feature type="transmembrane region" description="Helical" evidence="10">
    <location>
        <begin position="41"/>
        <end position="64"/>
    </location>
</feature>
<dbReference type="OrthoDB" id="9761451at2"/>
<dbReference type="Pfam" id="PF01578">
    <property type="entry name" value="Cytochrom_C_asm"/>
    <property type="match status" value="1"/>
</dbReference>
<feature type="domain" description="Cytochrome c assembly protein" evidence="11">
    <location>
        <begin position="91"/>
        <end position="297"/>
    </location>
</feature>
<sequence>MIAELGLAALWLAAALAVLQLVFGTIFTFKSAEKAEFSQIVRPAAAMQGVLCALSFLILTWLFARTDLSVKLVAMNSHSMKPMIFKIAGTWGNHEGSMLLWVTVMAMAGALIALIERRLPERTMMATLAAQAFVGLGFYAFLLFSSNPFERLDPPALEGMGLNPLLQDIGLAFHPPTLYFGYVGLSVAFSFAVGALLTRQVTPDFARAMRPWVLGAWIFLTVGITAGSYWAYYELGWGGWWFWDPVENASLMPWLAATALLHSVSVLAARDALRAWTIMLGVVAFSMSMVGTFLVRSGILTSVHAFAVDPERGSFLLALLAIYIGGALLVFAVRAGSVTEGERFSLVSREGALVVNNVMLSAILGVVLLGTLYPLLTEAFDVRVSVGPPYFNPVSAIFALPMLLVMAVGPLLRWRHDNAKRIRPELILIAVLGLVTLAGVVAFAGIAVLPTLGIALAVVVIVASVMPLRGRKLRLLPLATWGMVIAHLGIGVSLLGMASETAFTQEKLAAVKVGDTTQVGPWTIKLDRIDPVAGPNWTALEGVLEASYRGGKPVIIDPQSRNFWSPPQETNESALITRWNGQLYAVLGREAGEGRWQLRLWWKPLVTLIWIGGMMVALGGALALIGRVYTDLRRRRVMRKAVERRSEASA</sequence>
<feature type="transmembrane region" description="Helical" evidence="10">
    <location>
        <begin position="276"/>
        <end position="295"/>
    </location>
</feature>
<keyword evidence="8 10" id="KW-0472">Membrane</keyword>
<comment type="function">
    <text evidence="9">Required for the biogenesis of c-type cytochromes. Possible subunit of a heme lyase.</text>
</comment>
<feature type="transmembrane region" description="Helical" evidence="10">
    <location>
        <begin position="251"/>
        <end position="269"/>
    </location>
</feature>
<evidence type="ECO:0000256" key="10">
    <source>
        <dbReference type="SAM" id="Phobius"/>
    </source>
</evidence>
<feature type="transmembrane region" description="Helical" evidence="10">
    <location>
        <begin position="6"/>
        <end position="29"/>
    </location>
</feature>
<dbReference type="GO" id="GO:0005886">
    <property type="term" value="C:plasma membrane"/>
    <property type="evidence" value="ECO:0007669"/>
    <property type="project" value="UniProtKB-SubCell"/>
</dbReference>
<evidence type="ECO:0000256" key="1">
    <source>
        <dbReference type="ARBA" id="ARBA00004429"/>
    </source>
</evidence>
<dbReference type="Pfam" id="PF16327">
    <property type="entry name" value="CcmF_C"/>
    <property type="match status" value="1"/>
</dbReference>
<comment type="subcellular location">
    <subcellularLocation>
        <location evidence="1">Cell inner membrane</location>
        <topology evidence="1">Multi-pass membrane protein</topology>
    </subcellularLocation>
</comment>
<reference evidence="13 14" key="1">
    <citation type="submission" date="2018-09" db="EMBL/GenBank/DDBJ databases">
        <title>Altererythrobacter sp.Ery1 and Ery12, the genome sequencing of novel strains in genus Alterythrobacter.</title>
        <authorList>
            <person name="Cheng H."/>
            <person name="Wu Y.-H."/>
            <person name="Fang C."/>
            <person name="Xu X.-W."/>
        </authorList>
    </citation>
    <scope>NUCLEOTIDE SEQUENCE [LARGE SCALE GENOMIC DNA]</scope>
    <source>
        <strain evidence="13 14">Ery12</strain>
    </source>
</reference>
<dbReference type="GO" id="GO:0020037">
    <property type="term" value="F:heme binding"/>
    <property type="evidence" value="ECO:0007669"/>
    <property type="project" value="InterPro"/>
</dbReference>
<evidence type="ECO:0000313" key="13">
    <source>
        <dbReference type="EMBL" id="RJX66050.1"/>
    </source>
</evidence>
<feature type="transmembrane region" description="Helical" evidence="10">
    <location>
        <begin position="475"/>
        <end position="498"/>
    </location>
</feature>
<keyword evidence="13" id="KW-0456">Lyase</keyword>
<keyword evidence="3" id="KW-1003">Cell membrane</keyword>
<feature type="transmembrane region" description="Helical" evidence="10">
    <location>
        <begin position="179"/>
        <end position="199"/>
    </location>
</feature>
<dbReference type="Proteomes" id="UP000284322">
    <property type="component" value="Unassembled WGS sequence"/>
</dbReference>
<dbReference type="InterPro" id="IPR003567">
    <property type="entry name" value="Cyt_c_biogenesis"/>
</dbReference>
<dbReference type="EMBL" id="RAHJ01000021">
    <property type="protein sequence ID" value="RJX66050.1"/>
    <property type="molecule type" value="Genomic_DNA"/>
</dbReference>
<protein>
    <submittedName>
        <fullName evidence="13">Heme lyase CcmF/NrfE family subunit</fullName>
    </submittedName>
</protein>
<dbReference type="AlphaFoldDB" id="A0A419QZ07"/>
<dbReference type="PANTHER" id="PTHR43653:SF1">
    <property type="entry name" value="CYTOCHROME C-TYPE BIOGENESIS PROTEIN CCMF"/>
    <property type="match status" value="1"/>
</dbReference>
<name>A0A419QZ07_9SPHN</name>
<evidence type="ECO:0000256" key="4">
    <source>
        <dbReference type="ARBA" id="ARBA00022519"/>
    </source>
</evidence>
<dbReference type="GO" id="GO:0015232">
    <property type="term" value="F:heme transmembrane transporter activity"/>
    <property type="evidence" value="ECO:0007669"/>
    <property type="project" value="InterPro"/>
</dbReference>
<evidence type="ECO:0000256" key="2">
    <source>
        <dbReference type="ARBA" id="ARBA00009186"/>
    </source>
</evidence>
<evidence type="ECO:0000256" key="5">
    <source>
        <dbReference type="ARBA" id="ARBA00022692"/>
    </source>
</evidence>
<comment type="caution">
    <text evidence="13">The sequence shown here is derived from an EMBL/GenBank/DDBJ whole genome shotgun (WGS) entry which is preliminary data.</text>
</comment>
<dbReference type="InterPro" id="IPR002541">
    <property type="entry name" value="Cyt_c_assembly"/>
</dbReference>
<evidence type="ECO:0000256" key="8">
    <source>
        <dbReference type="ARBA" id="ARBA00023136"/>
    </source>
</evidence>
<dbReference type="InterPro" id="IPR003568">
    <property type="entry name" value="Cyt_c_biogenesis_CcmF"/>
</dbReference>
<evidence type="ECO:0000256" key="7">
    <source>
        <dbReference type="ARBA" id="ARBA00022989"/>
    </source>
</evidence>
<feature type="transmembrane region" description="Helical" evidence="10">
    <location>
        <begin position="396"/>
        <end position="414"/>
    </location>
</feature>
<feature type="transmembrane region" description="Helical" evidence="10">
    <location>
        <begin position="98"/>
        <end position="115"/>
    </location>
</feature>
<feature type="transmembrane region" description="Helical" evidence="10">
    <location>
        <begin position="426"/>
        <end position="446"/>
    </location>
</feature>
<dbReference type="GO" id="GO:0016829">
    <property type="term" value="F:lyase activity"/>
    <property type="evidence" value="ECO:0007669"/>
    <property type="project" value="UniProtKB-KW"/>
</dbReference>
<evidence type="ECO:0000259" key="11">
    <source>
        <dbReference type="Pfam" id="PF01578"/>
    </source>
</evidence>
<feature type="transmembrane region" description="Helical" evidence="10">
    <location>
        <begin position="127"/>
        <end position="145"/>
    </location>
</feature>
<feature type="transmembrane region" description="Helical" evidence="10">
    <location>
        <begin position="211"/>
        <end position="231"/>
    </location>
</feature>
<evidence type="ECO:0000256" key="6">
    <source>
        <dbReference type="ARBA" id="ARBA00022748"/>
    </source>
</evidence>
<keyword evidence="5 10" id="KW-0812">Transmembrane</keyword>
<dbReference type="PRINTS" id="PR01410">
    <property type="entry name" value="CCBIOGENESIS"/>
</dbReference>
<comment type="similarity">
    <text evidence="2">Belongs to the CcmF/CycK/Ccl1/NrfE/CcsA family.</text>
</comment>
<gene>
    <name evidence="13" type="ORF">D6858_13885</name>
</gene>
<dbReference type="RefSeq" id="WP_120111799.1">
    <property type="nucleotide sequence ID" value="NZ_DATCMS010000001.1"/>
</dbReference>
<keyword evidence="4" id="KW-0997">Cell inner membrane</keyword>
<keyword evidence="7 10" id="KW-1133">Transmembrane helix</keyword>